<proteinExistence type="predicted"/>
<sequence length="167" mass="17726">MGALVAAGITGTRGKDKDTARDRTGDLRMDPRLFKAAPPLSNKKLVRNALRHVCLAGAAMRTQLDEALTALDAVAPDVATVFVILFRENTSPHKYRALYALVSGDGGVDDADGVLVKIHGTGGPARVGLQWVDATMKYDSGQREFKPLATSGRLTPLTAAVTLVSKK</sequence>
<dbReference type="EMBL" id="CP001328">
    <property type="protein sequence ID" value="ACO64715.1"/>
    <property type="molecule type" value="Genomic_DNA"/>
</dbReference>
<organism evidence="2 3">
    <name type="scientific">Micromonas commoda (strain RCC299 / NOUM17 / CCMP2709)</name>
    <name type="common">Picoplanktonic green alga</name>
    <dbReference type="NCBI Taxonomy" id="296587"/>
    <lineage>
        <taxon>Eukaryota</taxon>
        <taxon>Viridiplantae</taxon>
        <taxon>Chlorophyta</taxon>
        <taxon>Mamiellophyceae</taxon>
        <taxon>Mamiellales</taxon>
        <taxon>Mamiellaceae</taxon>
        <taxon>Micromonas</taxon>
    </lineage>
</organism>
<dbReference type="PANTHER" id="PTHR21595">
    <property type="entry name" value="PATRONIN"/>
    <property type="match status" value="1"/>
</dbReference>
<dbReference type="InParanoid" id="C1E9P5"/>
<dbReference type="STRING" id="296587.C1E9P5"/>
<dbReference type="SMART" id="SM01051">
    <property type="entry name" value="CAMSAP_CKK"/>
    <property type="match status" value="1"/>
</dbReference>
<accession>C1E9P5</accession>
<dbReference type="AlphaFoldDB" id="C1E9P5"/>
<keyword evidence="3" id="KW-1185">Reference proteome</keyword>
<evidence type="ECO:0000313" key="2">
    <source>
        <dbReference type="EMBL" id="ACO64715.1"/>
    </source>
</evidence>
<dbReference type="PANTHER" id="PTHR21595:SF0">
    <property type="entry name" value="PATRONIN"/>
    <property type="match status" value="1"/>
</dbReference>
<dbReference type="OrthoDB" id="2125658at2759"/>
<dbReference type="KEGG" id="mis:MICPUN_108545"/>
<dbReference type="GO" id="GO:0005516">
    <property type="term" value="F:calmodulin binding"/>
    <property type="evidence" value="ECO:0007669"/>
    <property type="project" value="InterPro"/>
</dbReference>
<dbReference type="PROSITE" id="PS51508">
    <property type="entry name" value="CKK"/>
    <property type="match status" value="1"/>
</dbReference>
<dbReference type="RefSeq" id="XP_002503457.1">
    <property type="nucleotide sequence ID" value="XM_002503411.1"/>
</dbReference>
<dbReference type="Gene3D" id="3.10.20.360">
    <property type="entry name" value="CKK domain"/>
    <property type="match status" value="1"/>
</dbReference>
<protein>
    <recommendedName>
        <fullName evidence="1">CKK domain-containing protein</fullName>
    </recommendedName>
</protein>
<reference evidence="2 3" key="1">
    <citation type="journal article" date="2009" name="Science">
        <title>Green evolution and dynamic adaptations revealed by genomes of the marine picoeukaryotes Micromonas.</title>
        <authorList>
            <person name="Worden A.Z."/>
            <person name="Lee J.H."/>
            <person name="Mock T."/>
            <person name="Rouze P."/>
            <person name="Simmons M.P."/>
            <person name="Aerts A.L."/>
            <person name="Allen A.E."/>
            <person name="Cuvelier M.L."/>
            <person name="Derelle E."/>
            <person name="Everett M.V."/>
            <person name="Foulon E."/>
            <person name="Grimwood J."/>
            <person name="Gundlach H."/>
            <person name="Henrissat B."/>
            <person name="Napoli C."/>
            <person name="McDonald S.M."/>
            <person name="Parker M.S."/>
            <person name="Rombauts S."/>
            <person name="Salamov A."/>
            <person name="Von Dassow P."/>
            <person name="Badger J.H."/>
            <person name="Coutinho P.M."/>
            <person name="Demir E."/>
            <person name="Dubchak I."/>
            <person name="Gentemann C."/>
            <person name="Eikrem W."/>
            <person name="Gready J.E."/>
            <person name="John U."/>
            <person name="Lanier W."/>
            <person name="Lindquist E.A."/>
            <person name="Lucas S."/>
            <person name="Mayer K.F."/>
            <person name="Moreau H."/>
            <person name="Not F."/>
            <person name="Otillar R."/>
            <person name="Panaud O."/>
            <person name="Pangilinan J."/>
            <person name="Paulsen I."/>
            <person name="Piegu B."/>
            <person name="Poliakov A."/>
            <person name="Robbens S."/>
            <person name="Schmutz J."/>
            <person name="Toulza E."/>
            <person name="Wyss T."/>
            <person name="Zelensky A."/>
            <person name="Zhou K."/>
            <person name="Armbrust E.V."/>
            <person name="Bhattacharya D."/>
            <person name="Goodenough U.W."/>
            <person name="Van de Peer Y."/>
            <person name="Grigoriev I.V."/>
        </authorList>
    </citation>
    <scope>NUCLEOTIDE SEQUENCE [LARGE SCALE GENOMIC DNA]</scope>
    <source>
        <strain evidence="3">RCC299 / NOUM17</strain>
    </source>
</reference>
<dbReference type="InterPro" id="IPR011033">
    <property type="entry name" value="PRC_barrel-like_sf"/>
</dbReference>
<dbReference type="SUPFAM" id="SSF50346">
    <property type="entry name" value="PRC-barrel domain"/>
    <property type="match status" value="1"/>
</dbReference>
<dbReference type="InterPro" id="IPR014797">
    <property type="entry name" value="CKK_CAMSAP"/>
</dbReference>
<dbReference type="Pfam" id="PF08683">
    <property type="entry name" value="CAMSAP_CKK"/>
    <property type="match status" value="1"/>
</dbReference>
<dbReference type="GO" id="GO:0008017">
    <property type="term" value="F:microtubule binding"/>
    <property type="evidence" value="ECO:0007669"/>
    <property type="project" value="InterPro"/>
</dbReference>
<dbReference type="InterPro" id="IPR032940">
    <property type="entry name" value="CAMSAP"/>
</dbReference>
<gene>
    <name evidence="2" type="ORF">MICPUN_108545</name>
</gene>
<dbReference type="InterPro" id="IPR038209">
    <property type="entry name" value="CKK_dom_sf"/>
</dbReference>
<evidence type="ECO:0000259" key="1">
    <source>
        <dbReference type="PROSITE" id="PS51508"/>
    </source>
</evidence>
<evidence type="ECO:0000313" key="3">
    <source>
        <dbReference type="Proteomes" id="UP000002009"/>
    </source>
</evidence>
<feature type="domain" description="CKK" evidence="1">
    <location>
        <begin position="30"/>
        <end position="167"/>
    </location>
</feature>
<dbReference type="GeneID" id="8245103"/>
<dbReference type="Proteomes" id="UP000002009">
    <property type="component" value="Chromosome 7"/>
</dbReference>
<name>C1E9P5_MICCC</name>